<dbReference type="AlphaFoldDB" id="A0A9J6QLX0"/>
<reference evidence="1" key="1">
    <citation type="submission" date="2022-09" db="EMBL/GenBank/DDBJ databases">
        <title>Culturomic study of gut microbiota in children with autism spectrum disorder.</title>
        <authorList>
            <person name="Efimov B.A."/>
            <person name="Chaplin A.V."/>
            <person name="Sokolova S.R."/>
            <person name="Pikina A.P."/>
            <person name="Korzhanova M."/>
            <person name="Belova V."/>
            <person name="Korostin D."/>
        </authorList>
    </citation>
    <scope>NUCLEOTIDE SEQUENCE</scope>
    <source>
        <strain evidence="1">ASD5510</strain>
    </source>
</reference>
<accession>A0A9J6QLX0</accession>
<dbReference type="EMBL" id="JAOSHN010000003">
    <property type="protein sequence ID" value="MCU7378464.1"/>
    <property type="molecule type" value="Genomic_DNA"/>
</dbReference>
<comment type="caution">
    <text evidence="1">The sequence shown here is derived from an EMBL/GenBank/DDBJ whole genome shotgun (WGS) entry which is preliminary data.</text>
</comment>
<name>A0A9J6QLX0_9FIRM</name>
<dbReference type="RefSeq" id="WP_253019889.1">
    <property type="nucleotide sequence ID" value="NZ_JAJAGH010000007.1"/>
</dbReference>
<evidence type="ECO:0000313" key="2">
    <source>
        <dbReference type="Proteomes" id="UP001065549"/>
    </source>
</evidence>
<proteinExistence type="predicted"/>
<dbReference type="Proteomes" id="UP001065549">
    <property type="component" value="Unassembled WGS sequence"/>
</dbReference>
<evidence type="ECO:0000313" key="1">
    <source>
        <dbReference type="EMBL" id="MCU7378464.1"/>
    </source>
</evidence>
<organism evidence="1 2">
    <name type="scientific">Hominibacterium faecale</name>
    <dbReference type="NCBI Taxonomy" id="2839743"/>
    <lineage>
        <taxon>Bacteria</taxon>
        <taxon>Bacillati</taxon>
        <taxon>Bacillota</taxon>
        <taxon>Clostridia</taxon>
        <taxon>Peptostreptococcales</taxon>
        <taxon>Anaerovoracaceae</taxon>
        <taxon>Hominibacterium</taxon>
    </lineage>
</organism>
<keyword evidence="2" id="KW-1185">Reference proteome</keyword>
<protein>
    <submittedName>
        <fullName evidence="1">Uncharacterized protein</fullName>
    </submittedName>
</protein>
<sequence length="106" mass="11598">MKFITAVGKNKTLYIEKEKVAAILSEPQIQRVPAADEKIGGISLYNGQLVVYHQLGVCRTERMCGIIVKTGGESLTGIIADYPSQESMEPDDLSLVMPGVWEINSD</sequence>
<gene>
    <name evidence="1" type="ORF">OBO34_08845</name>
</gene>